<comment type="caution">
    <text evidence="1">The sequence shown here is derived from an EMBL/GenBank/DDBJ whole genome shotgun (WGS) entry which is preliminary data.</text>
</comment>
<evidence type="ECO:0000313" key="1">
    <source>
        <dbReference type="EMBL" id="CAE6491279.1"/>
    </source>
</evidence>
<proteinExistence type="predicted"/>
<evidence type="ECO:0000313" key="2">
    <source>
        <dbReference type="Proteomes" id="UP000601736"/>
    </source>
</evidence>
<reference evidence="1" key="1">
    <citation type="submission" date="2021-02" db="EMBL/GenBank/DDBJ databases">
        <authorList>
            <person name="Han P."/>
        </authorList>
    </citation>
    <scope>NUCLEOTIDE SEQUENCE</scope>
    <source>
        <strain evidence="1">Nitrosomonas nitrosa 18-3D</strain>
    </source>
</reference>
<accession>A0A8H8YY78</accession>
<dbReference type="EMBL" id="CAJNAP010000003">
    <property type="protein sequence ID" value="CAE6491279.1"/>
    <property type="molecule type" value="Genomic_DNA"/>
</dbReference>
<dbReference type="Proteomes" id="UP000601736">
    <property type="component" value="Unassembled WGS sequence"/>
</dbReference>
<sequence>MPEWVGYVSLSIVGKTYLETQGYGETKILLGLEDVANLLMTFHP</sequence>
<protein>
    <submittedName>
        <fullName evidence="1">Uncharacterized protein</fullName>
    </submittedName>
</protein>
<dbReference type="AlphaFoldDB" id="A0A8H8YY78"/>
<gene>
    <name evidence="1" type="ORF">NMYAN_110064</name>
</gene>
<organism evidence="1 2">
    <name type="scientific">Nitrosomonas nitrosa</name>
    <dbReference type="NCBI Taxonomy" id="52442"/>
    <lineage>
        <taxon>Bacteria</taxon>
        <taxon>Pseudomonadati</taxon>
        <taxon>Pseudomonadota</taxon>
        <taxon>Betaproteobacteria</taxon>
        <taxon>Nitrosomonadales</taxon>
        <taxon>Nitrosomonadaceae</taxon>
        <taxon>Nitrosomonas</taxon>
    </lineage>
</organism>
<name>A0A8H8YY78_9PROT</name>